<feature type="region of interest" description="Disordered" evidence="1">
    <location>
        <begin position="37"/>
        <end position="146"/>
    </location>
</feature>
<dbReference type="EMBL" id="SWFS01000032">
    <property type="protein sequence ID" value="KAA8917490.1"/>
    <property type="molecule type" value="Genomic_DNA"/>
</dbReference>
<feature type="compositionally biased region" description="Basic and acidic residues" evidence="1">
    <location>
        <begin position="66"/>
        <end position="93"/>
    </location>
</feature>
<evidence type="ECO:0000313" key="3">
    <source>
        <dbReference type="Proteomes" id="UP000761534"/>
    </source>
</evidence>
<comment type="caution">
    <text evidence="2">The sequence shown here is derived from an EMBL/GenBank/DDBJ whole genome shotgun (WGS) entry which is preliminary data.</text>
</comment>
<feature type="compositionally biased region" description="Low complexity" evidence="1">
    <location>
        <begin position="13"/>
        <end position="24"/>
    </location>
</feature>
<protein>
    <submittedName>
        <fullName evidence="2">Uncharacterized protein</fullName>
    </submittedName>
</protein>
<organism evidence="2 3">
    <name type="scientific">Trichomonascus ciferrii</name>
    <dbReference type="NCBI Taxonomy" id="44093"/>
    <lineage>
        <taxon>Eukaryota</taxon>
        <taxon>Fungi</taxon>
        <taxon>Dikarya</taxon>
        <taxon>Ascomycota</taxon>
        <taxon>Saccharomycotina</taxon>
        <taxon>Dipodascomycetes</taxon>
        <taxon>Dipodascales</taxon>
        <taxon>Trichomonascaceae</taxon>
        <taxon>Trichomonascus</taxon>
        <taxon>Trichomonascus ciferrii complex</taxon>
    </lineage>
</organism>
<name>A0A642VDM7_9ASCO</name>
<accession>A0A642VDM7</accession>
<dbReference type="AlphaFoldDB" id="A0A642VDM7"/>
<sequence>MSSITVNKALEFSGSSTESVVPSSVPTTLITAPGAAAAAAREQPADVTVPEVKRDEEDPPYCDNDETMKMLREAHKRDNDFQELDNKFRDWKAQTETGQSEPDASFEKRASYQAVKFSASGGKSSGSHLKSVSHTANKRELSQQQRGEIAYELKQMEDAFNGLKNLTSTDQDKLDQAKEAATNLKQILKLL</sequence>
<feature type="compositionally biased region" description="Low complexity" evidence="1">
    <location>
        <begin position="116"/>
        <end position="133"/>
    </location>
</feature>
<feature type="region of interest" description="Disordered" evidence="1">
    <location>
        <begin position="1"/>
        <end position="24"/>
    </location>
</feature>
<proteinExistence type="predicted"/>
<keyword evidence="3" id="KW-1185">Reference proteome</keyword>
<reference evidence="2" key="1">
    <citation type="journal article" date="2019" name="G3 (Bethesda)">
        <title>Genome Assemblies of Two Rare Opportunistic Yeast Pathogens: Diutina rugosa (syn. Candida rugosa) and Trichomonascus ciferrii (syn. Candida ciferrii).</title>
        <authorList>
            <person name="Mixao V."/>
            <person name="Saus E."/>
            <person name="Hansen A.P."/>
            <person name="Lass-Florl C."/>
            <person name="Gabaldon T."/>
        </authorList>
    </citation>
    <scope>NUCLEOTIDE SEQUENCE</scope>
    <source>
        <strain evidence="2">CBS 4856</strain>
    </source>
</reference>
<dbReference type="VEuPathDB" id="FungiDB:TRICI_000356"/>
<dbReference type="Proteomes" id="UP000761534">
    <property type="component" value="Unassembled WGS sequence"/>
</dbReference>
<gene>
    <name evidence="2" type="ORF">TRICI_000356</name>
</gene>
<evidence type="ECO:0000313" key="2">
    <source>
        <dbReference type="EMBL" id="KAA8917490.1"/>
    </source>
</evidence>
<evidence type="ECO:0000256" key="1">
    <source>
        <dbReference type="SAM" id="MobiDB-lite"/>
    </source>
</evidence>